<evidence type="ECO:0000313" key="3">
    <source>
        <dbReference type="Proteomes" id="UP000070505"/>
    </source>
</evidence>
<proteinExistence type="inferred from homology"/>
<dbReference type="Pfam" id="PF06013">
    <property type="entry name" value="WXG100"/>
    <property type="match status" value="1"/>
</dbReference>
<dbReference type="NCBIfam" id="TIGR03930">
    <property type="entry name" value="WXG100_ESAT6"/>
    <property type="match status" value="1"/>
</dbReference>
<evidence type="ECO:0000313" key="2">
    <source>
        <dbReference type="EMBL" id="KXI18707.1"/>
    </source>
</evidence>
<reference evidence="2 3" key="1">
    <citation type="submission" date="2016-02" db="EMBL/GenBank/DDBJ databases">
        <authorList>
            <person name="Wen L."/>
            <person name="He K."/>
            <person name="Yang H."/>
        </authorList>
    </citation>
    <scope>NUCLEOTIDE SEQUENCE [LARGE SCALE GENOMIC DNA]</scope>
    <source>
        <strain evidence="2 3">CMW7778B</strain>
    </source>
</reference>
<dbReference type="PATRIC" id="fig|2702.101.peg.208"/>
<gene>
    <name evidence="2" type="ORF">HMPREF3230_00210</name>
</gene>
<dbReference type="InterPro" id="IPR036689">
    <property type="entry name" value="ESAT-6-like_sf"/>
</dbReference>
<dbReference type="AlphaFoldDB" id="A0A135ZAM6"/>
<dbReference type="InterPro" id="IPR010310">
    <property type="entry name" value="T7SS_ESAT-6-like"/>
</dbReference>
<evidence type="ECO:0000256" key="1">
    <source>
        <dbReference type="RuleBase" id="RU362001"/>
    </source>
</evidence>
<accession>A0A135ZAM6</accession>
<dbReference type="RefSeq" id="WP_075523139.1">
    <property type="nucleotide sequence ID" value="NZ_KQ961853.1"/>
</dbReference>
<comment type="caution">
    <text evidence="2">The sequence shown here is derived from an EMBL/GenBank/DDBJ whole genome shotgun (WGS) entry which is preliminary data.</text>
</comment>
<sequence length="96" mass="10358">MAHFQVDCESLAQSASAVGASINAIRDAVNGMYANLQQLQSVWTGPASVQFASTAQQWRAAQQQMEQSLQAIQLAMQQASNVYLDAETQAAALFHN</sequence>
<name>A0A135ZAM6_GARVA</name>
<organism evidence="2 3">
    <name type="scientific">Gardnerella vaginalis</name>
    <dbReference type="NCBI Taxonomy" id="2702"/>
    <lineage>
        <taxon>Bacteria</taxon>
        <taxon>Bacillati</taxon>
        <taxon>Actinomycetota</taxon>
        <taxon>Actinomycetes</taxon>
        <taxon>Bifidobacteriales</taxon>
        <taxon>Bifidobacteriaceae</taxon>
        <taxon>Gardnerella</taxon>
    </lineage>
</organism>
<dbReference type="Proteomes" id="UP000070505">
    <property type="component" value="Unassembled WGS sequence"/>
</dbReference>
<dbReference type="SUPFAM" id="SSF140453">
    <property type="entry name" value="EsxAB dimer-like"/>
    <property type="match status" value="1"/>
</dbReference>
<comment type="similarity">
    <text evidence="1">Belongs to the WXG100 family.</text>
</comment>
<protein>
    <recommendedName>
        <fullName evidence="1">ESAT-6-like protein</fullName>
    </recommendedName>
</protein>
<dbReference type="EMBL" id="LSRC01000010">
    <property type="protein sequence ID" value="KXI18707.1"/>
    <property type="molecule type" value="Genomic_DNA"/>
</dbReference>
<dbReference type="Gene3D" id="1.10.287.1060">
    <property type="entry name" value="ESAT-6-like"/>
    <property type="match status" value="1"/>
</dbReference>